<organism evidence="1 2">
    <name type="scientific">Ajellomyces capsulatus</name>
    <name type="common">Darling's disease fungus</name>
    <name type="synonym">Histoplasma capsulatum</name>
    <dbReference type="NCBI Taxonomy" id="5037"/>
    <lineage>
        <taxon>Eukaryota</taxon>
        <taxon>Fungi</taxon>
        <taxon>Dikarya</taxon>
        <taxon>Ascomycota</taxon>
        <taxon>Pezizomycotina</taxon>
        <taxon>Eurotiomycetes</taxon>
        <taxon>Eurotiomycetidae</taxon>
        <taxon>Onygenales</taxon>
        <taxon>Ajellomycetaceae</taxon>
        <taxon>Histoplasma</taxon>
    </lineage>
</organism>
<protein>
    <submittedName>
        <fullName evidence="1">Uncharacterized protein</fullName>
    </submittedName>
</protein>
<sequence length="272" mass="31591">MALKLDKFVLQYTRTEHILYWHRRDSPFDEGDFLDLNPDPLNCRSLDGAPTETDLGLAQQQILSAHPTSHNSPGPRNPQYQQPETIHNKMPMKQLIQLSATLNAMQTEMNFLDFFFTKAGHKSLSTAVEIGFHSEQFNKHSQSASVKFEHLNLFVKFESSVTVEEALTLHMLQTSKISVSEMFEYWEYCKSLYISDYKEEWRNVWIPKFLTAYKPEFAAFDEYVLKIEARPDWKYSVRDPAASARWDEFSVKADLPNPTPKTSSIRVETPRI</sequence>
<dbReference type="Proteomes" id="UP000663671">
    <property type="component" value="Chromosome 3"/>
</dbReference>
<accession>A0A8A1MH67</accession>
<dbReference type="VEuPathDB" id="FungiDB:I7I51_06666"/>
<evidence type="ECO:0000313" key="1">
    <source>
        <dbReference type="EMBL" id="QSS65816.1"/>
    </source>
</evidence>
<evidence type="ECO:0000313" key="2">
    <source>
        <dbReference type="Proteomes" id="UP000663671"/>
    </source>
</evidence>
<dbReference type="AlphaFoldDB" id="A0A8A1MH67"/>
<reference evidence="1" key="1">
    <citation type="submission" date="2021-01" db="EMBL/GenBank/DDBJ databases">
        <title>Chromosome-level genome assembly of a human fungal pathogen reveals clustering of transcriptionally co-regulated genes.</title>
        <authorList>
            <person name="Voorhies M."/>
            <person name="Cohen S."/>
            <person name="Shea T.P."/>
            <person name="Petrus S."/>
            <person name="Munoz J.F."/>
            <person name="Poplawski S."/>
            <person name="Goldman W.E."/>
            <person name="Michael T."/>
            <person name="Cuomo C.A."/>
            <person name="Sil A."/>
            <person name="Beyhan S."/>
        </authorList>
    </citation>
    <scope>NUCLEOTIDE SEQUENCE</scope>
    <source>
        <strain evidence="1">WU24</strain>
    </source>
</reference>
<dbReference type="EMBL" id="CP069115">
    <property type="protein sequence ID" value="QSS65816.1"/>
    <property type="molecule type" value="Genomic_DNA"/>
</dbReference>
<proteinExistence type="predicted"/>
<gene>
    <name evidence="1" type="ORF">I7I51_06666</name>
</gene>
<name>A0A8A1MH67_AJECA</name>